<evidence type="ECO:0000313" key="5">
    <source>
        <dbReference type="EMBL" id="KIW72246.1"/>
    </source>
</evidence>
<feature type="domain" description="Coenzyme Q-binding protein COQ10 START" evidence="4">
    <location>
        <begin position="61"/>
        <end position="197"/>
    </location>
</feature>
<reference evidence="5 6" key="1">
    <citation type="submission" date="2015-01" db="EMBL/GenBank/DDBJ databases">
        <title>The Genome Sequence of Capronia semiimmersa CBS27337.</title>
        <authorList>
            <consortium name="The Broad Institute Genomics Platform"/>
            <person name="Cuomo C."/>
            <person name="de Hoog S."/>
            <person name="Gorbushina A."/>
            <person name="Stielow B."/>
            <person name="Teixiera M."/>
            <person name="Abouelleil A."/>
            <person name="Chapman S.B."/>
            <person name="Priest M."/>
            <person name="Young S.K."/>
            <person name="Wortman J."/>
            <person name="Nusbaum C."/>
            <person name="Birren B."/>
        </authorList>
    </citation>
    <scope>NUCLEOTIDE SEQUENCE [LARGE SCALE GENOMIC DNA]</scope>
    <source>
        <strain evidence="5 6">CBS 27337</strain>
    </source>
</reference>
<dbReference type="GO" id="GO:0048039">
    <property type="term" value="F:ubiquinone binding"/>
    <property type="evidence" value="ECO:0007669"/>
    <property type="project" value="InterPro"/>
</dbReference>
<dbReference type="STRING" id="5601.A0A0D2D3V1"/>
<name>A0A0D2D3V1_9EURO</name>
<dbReference type="HOGENOM" id="CLU_079653_1_0_1"/>
<dbReference type="InterPro" id="IPR023393">
    <property type="entry name" value="START-like_dom_sf"/>
</dbReference>
<dbReference type="Proteomes" id="UP000054266">
    <property type="component" value="Unassembled WGS sequence"/>
</dbReference>
<evidence type="ECO:0000313" key="6">
    <source>
        <dbReference type="Proteomes" id="UP000054266"/>
    </source>
</evidence>
<keyword evidence="6" id="KW-1185">Reference proteome</keyword>
<dbReference type="GO" id="GO:0005739">
    <property type="term" value="C:mitochondrion"/>
    <property type="evidence" value="ECO:0007669"/>
    <property type="project" value="TreeGrafter"/>
</dbReference>
<evidence type="ECO:0000259" key="4">
    <source>
        <dbReference type="Pfam" id="PF03364"/>
    </source>
</evidence>
<accession>A0A0D2D3V1</accession>
<dbReference type="InterPro" id="IPR005031">
    <property type="entry name" value="COQ10_START"/>
</dbReference>
<dbReference type="GO" id="GO:0045333">
    <property type="term" value="P:cellular respiration"/>
    <property type="evidence" value="ECO:0007669"/>
    <property type="project" value="InterPro"/>
</dbReference>
<gene>
    <name evidence="5" type="ORF">PV04_00454</name>
</gene>
<comment type="function">
    <text evidence="3">Required for the function of coenzyme Q in the respiratory chain. May serve as a chaperone or may be involved in the transport of Q6 from its site of synthesis to the catalytic sites of the respiratory complexes.</text>
</comment>
<dbReference type="AlphaFoldDB" id="A0A0D2D3V1"/>
<comment type="similarity">
    <text evidence="1">Belongs to the COQ10 family.</text>
</comment>
<proteinExistence type="inferred from homology"/>
<dbReference type="Gene3D" id="3.30.530.20">
    <property type="match status" value="1"/>
</dbReference>
<organism evidence="5 6">
    <name type="scientific">Phialophora macrospora</name>
    <dbReference type="NCBI Taxonomy" id="1851006"/>
    <lineage>
        <taxon>Eukaryota</taxon>
        <taxon>Fungi</taxon>
        <taxon>Dikarya</taxon>
        <taxon>Ascomycota</taxon>
        <taxon>Pezizomycotina</taxon>
        <taxon>Eurotiomycetes</taxon>
        <taxon>Chaetothyriomycetidae</taxon>
        <taxon>Chaetothyriales</taxon>
        <taxon>Herpotrichiellaceae</taxon>
        <taxon>Phialophora</taxon>
    </lineage>
</organism>
<comment type="subunit">
    <text evidence="2">Interacts with coenzyme Q.</text>
</comment>
<dbReference type="SUPFAM" id="SSF55961">
    <property type="entry name" value="Bet v1-like"/>
    <property type="match status" value="1"/>
</dbReference>
<dbReference type="Pfam" id="PF03364">
    <property type="entry name" value="Polyketide_cyc"/>
    <property type="match status" value="1"/>
</dbReference>
<sequence>MVTRRATGLLLTSPTRLAQAPTTLRSRYASSPKQTRTIFDSLLSSALGPCEPRSMSHTKVLPYSPATVFKAVSDVAGYPNFLPFTISSNVKSRDPAGYPTRANLKVGYAKLGVEEDWESIVRCDPAKGIIEAKSSEEHSNGLFEALSTKWHIEPSKTAGTSTAVKLDVIVKFRNPLYDQMFAQVEGKVASTMISAFEKRVEELDQKQKVIP</sequence>
<evidence type="ECO:0000256" key="2">
    <source>
        <dbReference type="ARBA" id="ARBA00011814"/>
    </source>
</evidence>
<evidence type="ECO:0000256" key="1">
    <source>
        <dbReference type="ARBA" id="ARBA00006885"/>
    </source>
</evidence>
<dbReference type="InterPro" id="IPR044996">
    <property type="entry name" value="COQ10-like"/>
</dbReference>
<protein>
    <recommendedName>
        <fullName evidence="4">Coenzyme Q-binding protein COQ10 START domain-containing protein</fullName>
    </recommendedName>
</protein>
<dbReference type="PANTHER" id="PTHR12901">
    <property type="entry name" value="SPERM PROTEIN HOMOLOG"/>
    <property type="match status" value="1"/>
</dbReference>
<evidence type="ECO:0000256" key="3">
    <source>
        <dbReference type="ARBA" id="ARBA00024947"/>
    </source>
</evidence>
<dbReference type="EMBL" id="KN846956">
    <property type="protein sequence ID" value="KIW72246.1"/>
    <property type="molecule type" value="Genomic_DNA"/>
</dbReference>
<dbReference type="CDD" id="cd07813">
    <property type="entry name" value="COQ10p_like"/>
    <property type="match status" value="1"/>
</dbReference>
<dbReference type="PANTHER" id="PTHR12901:SF10">
    <property type="entry name" value="COENZYME Q-BINDING PROTEIN COQ10, MITOCHONDRIAL"/>
    <property type="match status" value="1"/>
</dbReference>